<gene>
    <name evidence="1" type="ORF">BDN72DRAFT_956307</name>
</gene>
<reference evidence="1 2" key="1">
    <citation type="journal article" date="2019" name="Nat. Ecol. Evol.">
        <title>Megaphylogeny resolves global patterns of mushroom evolution.</title>
        <authorList>
            <person name="Varga T."/>
            <person name="Krizsan K."/>
            <person name="Foldi C."/>
            <person name="Dima B."/>
            <person name="Sanchez-Garcia M."/>
            <person name="Sanchez-Ramirez S."/>
            <person name="Szollosi G.J."/>
            <person name="Szarkandi J.G."/>
            <person name="Papp V."/>
            <person name="Albert L."/>
            <person name="Andreopoulos W."/>
            <person name="Angelini C."/>
            <person name="Antonin V."/>
            <person name="Barry K.W."/>
            <person name="Bougher N.L."/>
            <person name="Buchanan P."/>
            <person name="Buyck B."/>
            <person name="Bense V."/>
            <person name="Catcheside P."/>
            <person name="Chovatia M."/>
            <person name="Cooper J."/>
            <person name="Damon W."/>
            <person name="Desjardin D."/>
            <person name="Finy P."/>
            <person name="Geml J."/>
            <person name="Haridas S."/>
            <person name="Hughes K."/>
            <person name="Justo A."/>
            <person name="Karasinski D."/>
            <person name="Kautmanova I."/>
            <person name="Kiss B."/>
            <person name="Kocsube S."/>
            <person name="Kotiranta H."/>
            <person name="LaButti K.M."/>
            <person name="Lechner B.E."/>
            <person name="Liimatainen K."/>
            <person name="Lipzen A."/>
            <person name="Lukacs Z."/>
            <person name="Mihaltcheva S."/>
            <person name="Morgado L.N."/>
            <person name="Niskanen T."/>
            <person name="Noordeloos M.E."/>
            <person name="Ohm R.A."/>
            <person name="Ortiz-Santana B."/>
            <person name="Ovrebo C."/>
            <person name="Racz N."/>
            <person name="Riley R."/>
            <person name="Savchenko A."/>
            <person name="Shiryaev A."/>
            <person name="Soop K."/>
            <person name="Spirin V."/>
            <person name="Szebenyi C."/>
            <person name="Tomsovsky M."/>
            <person name="Tulloss R.E."/>
            <person name="Uehling J."/>
            <person name="Grigoriev I.V."/>
            <person name="Vagvolgyi C."/>
            <person name="Papp T."/>
            <person name="Martin F.M."/>
            <person name="Miettinen O."/>
            <person name="Hibbett D.S."/>
            <person name="Nagy L.G."/>
        </authorList>
    </citation>
    <scope>NUCLEOTIDE SEQUENCE [LARGE SCALE GENOMIC DNA]</scope>
    <source>
        <strain evidence="1 2">NL-1719</strain>
    </source>
</reference>
<protein>
    <submittedName>
        <fullName evidence="1">Uncharacterized protein</fullName>
    </submittedName>
</protein>
<evidence type="ECO:0000313" key="1">
    <source>
        <dbReference type="EMBL" id="TFK73746.1"/>
    </source>
</evidence>
<name>A0ACD3B7C0_9AGAR</name>
<dbReference type="Proteomes" id="UP000308600">
    <property type="component" value="Unassembled WGS sequence"/>
</dbReference>
<keyword evidence="2" id="KW-1185">Reference proteome</keyword>
<accession>A0ACD3B7C0</accession>
<sequence length="828" mass="93914">MSFFSKFSEPGTLSKHSSPMATPAPEKAKGALLHILYVSLPANVLRKNSVNLKALDMSPGLGTVRPVQVYNTTHRAVQDGLNKVLNVDMLISITGTHLGIQLIEKHSLHADLPLASLEVSVDEILEGILKQPDQQAFVYTSSINQFNVNVAIKREPLSGLLSQVVLPKSLIESLGKAERALEILIDIGEPLSELHPTAKLVVSLIKPLFKVLQDQKVCYEKLSGLFKKIGAILPYFEKMQNLRHFKESVGVIKQIISHMENVVRTVLNFSNTSALRKFLDFTIASQQAEGFAELSDRFDELLQEFETAYKVDAAFVQEQILDSSLKTADLIDQAHIEKVLQKLNYIEIMPAGQCLEGTRELVLAEMESWSQHPDQSIFWLCGPAGTGKSTLAATFTLQLHEAHKLGASFTCRRDHKALNSGLQLLKNICYRLAMEHKPYGQKIVEIVEKDSHFGSGIETISSLFKMLFEEPLQDLEVPPVAYFVVIDALDECGDELDRSQILRHLLDLVKCNWIRILITSRANPEIADQLKERAQIYRLETETSIDDIRVYFQTMCLSFEFTSNEIESLTGLANGLFIWANTTYKYLKPLFKGQRKQQLKLLLESQVPVKGKPYAQLHHLYNTILEKEIGESNLEMYQMVMGTILLATQPLGISTIASLTGQSESDIEDFVSRLHAVVLKGSDGKVKILHQSYAEYILYTQNQTYHINEEDGHGKLLIGCIRIMEHKLQFNMYGIKSSYVLNKDIQGLEERKHDLEMQDVHYAALSWTYHNVKAKVLTVDQEDKLYTLFCGPKILHWMEVLSMWKTMYKIQMEISQILRQQMNFRKQN</sequence>
<proteinExistence type="predicted"/>
<dbReference type="EMBL" id="ML208273">
    <property type="protein sequence ID" value="TFK73746.1"/>
    <property type="molecule type" value="Genomic_DNA"/>
</dbReference>
<evidence type="ECO:0000313" key="2">
    <source>
        <dbReference type="Proteomes" id="UP000308600"/>
    </source>
</evidence>
<organism evidence="1 2">
    <name type="scientific">Pluteus cervinus</name>
    <dbReference type="NCBI Taxonomy" id="181527"/>
    <lineage>
        <taxon>Eukaryota</taxon>
        <taxon>Fungi</taxon>
        <taxon>Dikarya</taxon>
        <taxon>Basidiomycota</taxon>
        <taxon>Agaricomycotina</taxon>
        <taxon>Agaricomycetes</taxon>
        <taxon>Agaricomycetidae</taxon>
        <taxon>Agaricales</taxon>
        <taxon>Pluteineae</taxon>
        <taxon>Pluteaceae</taxon>
        <taxon>Pluteus</taxon>
    </lineage>
</organism>